<keyword evidence="1" id="KW-0472">Membrane</keyword>
<evidence type="ECO:0000313" key="2">
    <source>
        <dbReference type="EMBL" id="CAH2320402.1"/>
    </source>
</evidence>
<dbReference type="AlphaFoldDB" id="A0AAD1WSN6"/>
<evidence type="ECO:0000313" key="3">
    <source>
        <dbReference type="Proteomes" id="UP001295444"/>
    </source>
</evidence>
<keyword evidence="1" id="KW-1133">Transmembrane helix</keyword>
<keyword evidence="3" id="KW-1185">Reference proteome</keyword>
<dbReference type="Proteomes" id="UP001295444">
    <property type="component" value="Chromosome 10"/>
</dbReference>
<sequence>MATVRPSVRSVVLLVELGSSSVQGVVPGELSCPLAPALLGLVETLELAHVHARGFIRGAKRLFVLFASPPPIVFSSCGVRSLANFSLLEEACISSMWNRVTWSSVEEKVSVVSLTVNGRPLYMDTMQSSKVTLPNDLDLFIIAVCTVMSLVMAMVSLGTSASTTADFRTR</sequence>
<reference evidence="2" key="1">
    <citation type="submission" date="2022-03" db="EMBL/GenBank/DDBJ databases">
        <authorList>
            <person name="Alioto T."/>
            <person name="Alioto T."/>
            <person name="Gomez Garrido J."/>
        </authorList>
    </citation>
    <scope>NUCLEOTIDE SEQUENCE</scope>
</reference>
<name>A0AAD1WSN6_PELCU</name>
<proteinExistence type="predicted"/>
<accession>A0AAD1WSN6</accession>
<gene>
    <name evidence="2" type="ORF">PECUL_23A054454</name>
</gene>
<keyword evidence="1" id="KW-0812">Transmembrane</keyword>
<organism evidence="2 3">
    <name type="scientific">Pelobates cultripes</name>
    <name type="common">Western spadefoot toad</name>
    <dbReference type="NCBI Taxonomy" id="61616"/>
    <lineage>
        <taxon>Eukaryota</taxon>
        <taxon>Metazoa</taxon>
        <taxon>Chordata</taxon>
        <taxon>Craniata</taxon>
        <taxon>Vertebrata</taxon>
        <taxon>Euteleostomi</taxon>
        <taxon>Amphibia</taxon>
        <taxon>Batrachia</taxon>
        <taxon>Anura</taxon>
        <taxon>Pelobatoidea</taxon>
        <taxon>Pelobatidae</taxon>
        <taxon>Pelobates</taxon>
    </lineage>
</organism>
<dbReference type="EMBL" id="OW240921">
    <property type="protein sequence ID" value="CAH2320402.1"/>
    <property type="molecule type" value="Genomic_DNA"/>
</dbReference>
<feature type="transmembrane region" description="Helical" evidence="1">
    <location>
        <begin position="139"/>
        <end position="161"/>
    </location>
</feature>
<protein>
    <submittedName>
        <fullName evidence="2">Uncharacterized protein</fullName>
    </submittedName>
</protein>
<evidence type="ECO:0000256" key="1">
    <source>
        <dbReference type="SAM" id="Phobius"/>
    </source>
</evidence>